<sequence length="544" mass="59415">MSKFSEIPTEQPALPKLVLDPASLSLAPELIYQVAHEQVDIEMAERALAKVRQGHEVVLQAMRNHQSIYGLTVGVGWNKDKPVFSDKQSCFESQMIHSQQHNLYSLRAHAAGVGKPLSESTVRAAMLIRLNMMLIGASGVQPAVVELLCKFLQKGITPVVPGKGSVGKADITQNAHIGLALAGEWDVMYQNQCMSALEAMELTGLAPVELVGKDFLALVSSNNITAARFALALSDVSLLIKRLEVIFPLALEAMNGNLTPFLDAVTSARPYPGMRQVSQTMCRVLEGSDLWKPDPNRQLQDSLSLRDIAYTMGQLVILTQQAETALLTHLNHSDDNPLVVIGESETSTALDEIYQVRNEQGELLGAIFPSANYDGQPLAVTIEHLLAALARISNILAMQLVRTGSPAQTGLPKFLSHPENTGHAFGALQKPMLALDKENQILAQPVSLGHAVMAGGVEDVTSFGMLATEHLELILVNLYEMASLHLLHMTQAIDLREGFVMSTITKQLHAAYREQVSMVKSDRVFTKDIELGVSFLQVWFPDHD</sequence>
<gene>
    <name evidence="1" type="ORF">BCF53_12313</name>
</gene>
<dbReference type="Gene3D" id="1.10.275.10">
    <property type="entry name" value="Fumarase/aspartase (N-terminal domain)"/>
    <property type="match status" value="1"/>
</dbReference>
<dbReference type="InterPro" id="IPR024083">
    <property type="entry name" value="Fumarase/histidase_N"/>
</dbReference>
<evidence type="ECO:0000313" key="2">
    <source>
        <dbReference type="Proteomes" id="UP000295793"/>
    </source>
</evidence>
<comment type="caution">
    <text evidence="1">The sequence shown here is derived from an EMBL/GenBank/DDBJ whole genome shotgun (WGS) entry which is preliminary data.</text>
</comment>
<dbReference type="Pfam" id="PF00221">
    <property type="entry name" value="Lyase_aromatic"/>
    <property type="match status" value="1"/>
</dbReference>
<dbReference type="PANTHER" id="PTHR10362">
    <property type="entry name" value="HISTIDINE AMMONIA-LYASE"/>
    <property type="match status" value="1"/>
</dbReference>
<accession>A0A4R3HWQ5</accession>
<dbReference type="InterPro" id="IPR001106">
    <property type="entry name" value="Aromatic_Lyase"/>
</dbReference>
<dbReference type="EMBL" id="SLZR01000023">
    <property type="protein sequence ID" value="TCS36691.1"/>
    <property type="molecule type" value="Genomic_DNA"/>
</dbReference>
<keyword evidence="1" id="KW-0456">Lyase</keyword>
<keyword evidence="2" id="KW-1185">Reference proteome</keyword>
<evidence type="ECO:0000313" key="1">
    <source>
        <dbReference type="EMBL" id="TCS36691.1"/>
    </source>
</evidence>
<dbReference type="RefSeq" id="WP_165901971.1">
    <property type="nucleotide sequence ID" value="NZ_SLZR01000023.1"/>
</dbReference>
<dbReference type="GO" id="GO:0016841">
    <property type="term" value="F:ammonia-lyase activity"/>
    <property type="evidence" value="ECO:0007669"/>
    <property type="project" value="UniProtKB-ARBA"/>
</dbReference>
<dbReference type="SUPFAM" id="SSF48557">
    <property type="entry name" value="L-aspartase-like"/>
    <property type="match status" value="1"/>
</dbReference>
<protein>
    <submittedName>
        <fullName evidence="1">Histidine ammonia-lyase</fullName>
    </submittedName>
</protein>
<dbReference type="Proteomes" id="UP000295793">
    <property type="component" value="Unassembled WGS sequence"/>
</dbReference>
<name>A0A4R3HWQ5_9GAMM</name>
<dbReference type="AlphaFoldDB" id="A0A4R3HWQ5"/>
<dbReference type="Gene3D" id="1.20.200.10">
    <property type="entry name" value="Fumarase/aspartase (Central domain)"/>
    <property type="match status" value="1"/>
</dbReference>
<organism evidence="1 2">
    <name type="scientific">Reinekea marinisedimentorum</name>
    <dbReference type="NCBI Taxonomy" id="230495"/>
    <lineage>
        <taxon>Bacteria</taxon>
        <taxon>Pseudomonadati</taxon>
        <taxon>Pseudomonadota</taxon>
        <taxon>Gammaproteobacteria</taxon>
        <taxon>Oceanospirillales</taxon>
        <taxon>Saccharospirillaceae</taxon>
        <taxon>Reinekea</taxon>
    </lineage>
</organism>
<reference evidence="1 2" key="1">
    <citation type="submission" date="2019-03" db="EMBL/GenBank/DDBJ databases">
        <title>Genomic Encyclopedia of Archaeal and Bacterial Type Strains, Phase II (KMG-II): from individual species to whole genera.</title>
        <authorList>
            <person name="Goeker M."/>
        </authorList>
    </citation>
    <scope>NUCLEOTIDE SEQUENCE [LARGE SCALE GENOMIC DNA]</scope>
    <source>
        <strain evidence="1 2">DSM 15388</strain>
    </source>
</reference>
<proteinExistence type="predicted"/>
<dbReference type="InterPro" id="IPR008948">
    <property type="entry name" value="L-Aspartase-like"/>
</dbReference>